<feature type="transmembrane region" description="Helical" evidence="1">
    <location>
        <begin position="47"/>
        <end position="68"/>
    </location>
</feature>
<dbReference type="Proteomes" id="UP001476282">
    <property type="component" value="Unassembled WGS sequence"/>
</dbReference>
<keyword evidence="1" id="KW-1133">Transmembrane helix</keyword>
<feature type="transmembrane region" description="Helical" evidence="1">
    <location>
        <begin position="139"/>
        <end position="157"/>
    </location>
</feature>
<feature type="transmembrane region" description="Helical" evidence="1">
    <location>
        <begin position="164"/>
        <end position="184"/>
    </location>
</feature>
<feature type="transmembrane region" description="Helical" evidence="1">
    <location>
        <begin position="99"/>
        <end position="119"/>
    </location>
</feature>
<gene>
    <name evidence="2" type="ORF">Hsar01_03658</name>
</gene>
<comment type="caution">
    <text evidence="2">The sequence shown here is derived from an EMBL/GenBank/DDBJ whole genome shotgun (WGS) entry which is preliminary data.</text>
</comment>
<accession>A0ABP9UYI3</accession>
<dbReference type="RefSeq" id="WP_353568511.1">
    <property type="nucleotide sequence ID" value="NZ_BAABRI010000025.1"/>
</dbReference>
<protein>
    <recommendedName>
        <fullName evidence="4">ABC transporter permease</fullName>
    </recommendedName>
</protein>
<dbReference type="EMBL" id="BAABRI010000025">
    <property type="protein sequence ID" value="GAA5484414.1"/>
    <property type="molecule type" value="Genomic_DNA"/>
</dbReference>
<feature type="transmembrane region" description="Helical" evidence="1">
    <location>
        <begin position="227"/>
        <end position="249"/>
    </location>
</feature>
<keyword evidence="1" id="KW-0812">Transmembrane</keyword>
<sequence length="255" mass="27984">MRLFKLTLTTIFRRKSWVICAFLVIVAPFILPQLSSGTENPTLIKPALAQAAWVMAWLCAAFWGYFAAAQTGEKLARTGLGEYFQTLGVSATRQLLETWLAIFTYVAPLGFAAAVVSILAASPGDPTERSMWMATNFQYAVLFAAVVAPLIALAIACASRFGAITGFLVSSGLSFYGLYGVGYVKQLVSVENNAILQWLWSASPHYHFADPTERLRYKLGAIEWSQFPLLLGYFAGIALLYLAISRLVFRVRATA</sequence>
<organism evidence="2 3">
    <name type="scientific">Haloferula sargassicola</name>
    <dbReference type="NCBI Taxonomy" id="490096"/>
    <lineage>
        <taxon>Bacteria</taxon>
        <taxon>Pseudomonadati</taxon>
        <taxon>Verrucomicrobiota</taxon>
        <taxon>Verrucomicrobiia</taxon>
        <taxon>Verrucomicrobiales</taxon>
        <taxon>Verrucomicrobiaceae</taxon>
        <taxon>Haloferula</taxon>
    </lineage>
</organism>
<evidence type="ECO:0000313" key="2">
    <source>
        <dbReference type="EMBL" id="GAA5484414.1"/>
    </source>
</evidence>
<keyword evidence="1" id="KW-0472">Membrane</keyword>
<name>A0ABP9UYI3_9BACT</name>
<evidence type="ECO:0000313" key="3">
    <source>
        <dbReference type="Proteomes" id="UP001476282"/>
    </source>
</evidence>
<proteinExistence type="predicted"/>
<evidence type="ECO:0000256" key="1">
    <source>
        <dbReference type="SAM" id="Phobius"/>
    </source>
</evidence>
<evidence type="ECO:0008006" key="4">
    <source>
        <dbReference type="Google" id="ProtNLM"/>
    </source>
</evidence>
<keyword evidence="3" id="KW-1185">Reference proteome</keyword>
<reference evidence="2 3" key="1">
    <citation type="submission" date="2024-02" db="EMBL/GenBank/DDBJ databases">
        <title>Haloferula sargassicola NBRC 104335.</title>
        <authorList>
            <person name="Ichikawa N."/>
            <person name="Katano-Makiyama Y."/>
            <person name="Hidaka K."/>
        </authorList>
    </citation>
    <scope>NUCLEOTIDE SEQUENCE [LARGE SCALE GENOMIC DNA]</scope>
    <source>
        <strain evidence="2 3">NBRC 104335</strain>
    </source>
</reference>